<dbReference type="InterPro" id="IPR000999">
    <property type="entry name" value="RNase_III_dom"/>
</dbReference>
<protein>
    <recommendedName>
        <fullName evidence="3">RNase III domain-containing protein</fullName>
    </recommendedName>
</protein>
<dbReference type="Pfam" id="PF00035">
    <property type="entry name" value="dsrm"/>
    <property type="match status" value="2"/>
</dbReference>
<dbReference type="SUPFAM" id="SSF69065">
    <property type="entry name" value="RNase III domain-like"/>
    <property type="match status" value="1"/>
</dbReference>
<dbReference type="InterPro" id="IPR036389">
    <property type="entry name" value="RNase_III_sf"/>
</dbReference>
<dbReference type="Gene3D" id="3.30.160.20">
    <property type="match status" value="1"/>
</dbReference>
<dbReference type="SMART" id="SM00358">
    <property type="entry name" value="DSRM"/>
    <property type="match status" value="2"/>
</dbReference>
<sequence>MTTNNNSLVVICDDLTQLKGNIAQLQGTLKGIFEKAPTRDEYQDLLKLAENRDYNQNQALIDRLKSFIDIPHILIAIRMRELYETGHLPLLSLFYHVDFKKATTQDKVVGDLLDYNPTFSDDLKISVQRMNNTVKSSSKQMNINAYPPSLPPIDSERLLLRVRTDRSFRQLSDFLEVSPADYNKTHNARLGLKGRSTLEYLLLQILDEKYPNLYEEDIIVLKQSLMSDMILVSFAYGYKLVPILRYNISVNADIEEKITCISNIFLAYIGALELNSYTLSDIKKWISKLYDPYITNAYVKHSPVVSFPIVELSGLFHSITNLKMLPKETINFEIIQTSSEPFTAQVLINDEKFGYGTSNISFEDAKIRAAQSILEDRETVHHLFEILTQNYVRNNNYTQGQQAQQQQMISAVPYNGPKQVINQQQLTPYHQSPPFSPPAPQPYQQFPGQQFRNSASFQNNQPIPPPNFSSQSAGSFIPSVATPQPFYGQCPPVSMPAGTTVPVPVPQNNGDKPVPYIRNPEGIYELSHYFKDVDLQAKADLHALLGKVHLTAVYKEDYFENESKTKIYVNEVYVLDRLLGRGFDTKKKISAQKAAMCALQEKEKLQQIINF</sequence>
<dbReference type="AlphaFoldDB" id="A0A9W4TWG0"/>
<evidence type="ECO:0000256" key="1">
    <source>
        <dbReference type="ARBA" id="ARBA00022884"/>
    </source>
</evidence>
<dbReference type="OrthoDB" id="4087411at2759"/>
<evidence type="ECO:0000313" key="4">
    <source>
        <dbReference type="EMBL" id="CAI5756943.1"/>
    </source>
</evidence>
<dbReference type="GO" id="GO:0006396">
    <property type="term" value="P:RNA processing"/>
    <property type="evidence" value="ECO:0007669"/>
    <property type="project" value="InterPro"/>
</dbReference>
<evidence type="ECO:0000259" key="3">
    <source>
        <dbReference type="PROSITE" id="PS50142"/>
    </source>
</evidence>
<keyword evidence="5" id="KW-1185">Reference proteome</keyword>
<dbReference type="EMBL" id="CANTUO010000001">
    <property type="protein sequence ID" value="CAI5756943.1"/>
    <property type="molecule type" value="Genomic_DNA"/>
</dbReference>
<feature type="compositionally biased region" description="Low complexity" evidence="2">
    <location>
        <begin position="442"/>
        <end position="461"/>
    </location>
</feature>
<feature type="region of interest" description="Disordered" evidence="2">
    <location>
        <begin position="428"/>
        <end position="475"/>
    </location>
</feature>
<name>A0A9W4TWG0_9ASCO</name>
<dbReference type="SMART" id="SM00535">
    <property type="entry name" value="RIBOc"/>
    <property type="match status" value="1"/>
</dbReference>
<comment type="caution">
    <text evidence="4">The sequence shown here is derived from an EMBL/GenBank/DDBJ whole genome shotgun (WGS) entry which is preliminary data.</text>
</comment>
<evidence type="ECO:0000256" key="2">
    <source>
        <dbReference type="SAM" id="MobiDB-lite"/>
    </source>
</evidence>
<keyword evidence="1" id="KW-0694">RNA-binding</keyword>
<dbReference type="GO" id="GO:0004525">
    <property type="term" value="F:ribonuclease III activity"/>
    <property type="evidence" value="ECO:0007669"/>
    <property type="project" value="InterPro"/>
</dbReference>
<gene>
    <name evidence="4" type="ORF">CANVERA_P1460</name>
</gene>
<accession>A0A9W4TWG0</accession>
<feature type="domain" description="RNase III" evidence="3">
    <location>
        <begin position="156"/>
        <end position="277"/>
    </location>
</feature>
<dbReference type="Gene3D" id="1.10.1520.10">
    <property type="entry name" value="Ribonuclease III domain"/>
    <property type="match status" value="1"/>
</dbReference>
<dbReference type="Proteomes" id="UP001152885">
    <property type="component" value="Unassembled WGS sequence"/>
</dbReference>
<dbReference type="GO" id="GO:0003723">
    <property type="term" value="F:RNA binding"/>
    <property type="evidence" value="ECO:0007669"/>
    <property type="project" value="UniProtKB-KW"/>
</dbReference>
<reference evidence="4" key="1">
    <citation type="submission" date="2022-12" db="EMBL/GenBank/DDBJ databases">
        <authorList>
            <person name="Brejova B."/>
        </authorList>
    </citation>
    <scope>NUCLEOTIDE SEQUENCE</scope>
</reference>
<proteinExistence type="predicted"/>
<dbReference type="PROSITE" id="PS50142">
    <property type="entry name" value="RNASE_3_2"/>
    <property type="match status" value="1"/>
</dbReference>
<organism evidence="4 5">
    <name type="scientific">Candida verbasci</name>
    <dbReference type="NCBI Taxonomy" id="1227364"/>
    <lineage>
        <taxon>Eukaryota</taxon>
        <taxon>Fungi</taxon>
        <taxon>Dikarya</taxon>
        <taxon>Ascomycota</taxon>
        <taxon>Saccharomycotina</taxon>
        <taxon>Pichiomycetes</taxon>
        <taxon>Debaryomycetaceae</taxon>
        <taxon>Candida/Lodderomyces clade</taxon>
        <taxon>Candida</taxon>
    </lineage>
</organism>
<dbReference type="InterPro" id="IPR014720">
    <property type="entry name" value="dsRBD_dom"/>
</dbReference>
<evidence type="ECO:0000313" key="5">
    <source>
        <dbReference type="Proteomes" id="UP001152885"/>
    </source>
</evidence>
<dbReference type="CDD" id="cd00593">
    <property type="entry name" value="RIBOc"/>
    <property type="match status" value="1"/>
</dbReference>
<dbReference type="SUPFAM" id="SSF54768">
    <property type="entry name" value="dsRNA-binding domain-like"/>
    <property type="match status" value="2"/>
</dbReference>